<dbReference type="Proteomes" id="UP001732700">
    <property type="component" value="Chromosome 3D"/>
</dbReference>
<accession>A0ACD5W6U5</accession>
<keyword evidence="2" id="KW-1185">Reference proteome</keyword>
<protein>
    <submittedName>
        <fullName evidence="1">Uncharacterized protein</fullName>
    </submittedName>
</protein>
<reference evidence="1" key="1">
    <citation type="submission" date="2021-05" db="EMBL/GenBank/DDBJ databases">
        <authorList>
            <person name="Scholz U."/>
            <person name="Mascher M."/>
            <person name="Fiebig A."/>
        </authorList>
    </citation>
    <scope>NUCLEOTIDE SEQUENCE [LARGE SCALE GENOMIC DNA]</scope>
</reference>
<evidence type="ECO:0000313" key="1">
    <source>
        <dbReference type="EnsemblPlants" id="AVESA.00010b.r2.3DG0563590.1.CDS"/>
    </source>
</evidence>
<name>A0ACD5W6U5_AVESA</name>
<evidence type="ECO:0000313" key="2">
    <source>
        <dbReference type="Proteomes" id="UP001732700"/>
    </source>
</evidence>
<sequence>MKKKNAAAPTAARKKKAGAAETSDKRRESGGEGEGRPQKLARHDNGDGDGDPPSHGDLISKLPNDILRSIISLLPTKDGARTQALAHRWRPLWRSSPLNLEADYRFCSNEFKRFLIVSKILSDHHGPVRRFAFNGIRLHKAKKRFAEEAAQLESWFHSGALVGLQELDIRFRLLDYEPEKCYPLPQSVLLCASTLVVARISFCDFPKQIPPWLSFPLLKQLSLWDVSISEDVFSGVLSGCHVLESLDLMDLLHDVGCFRISSATLRSIGLCACFSAKGEVVIEDTPLLERLLFPCPGAGYDTVRVIRAPKLEFLGPLSPSMPEIMIANLVFQNLIPASLKNTISTVNVLALEFSVPDLEVVVDVLRCFPCLEKLYVIWKRHRKIPMQSVPDYHPLDLVKHVETHLKELVLKNYEGDEQDICFAKFFVLKAKLLKEIKFVVSKNINKEWVADQYRLLEVGSRASQDIQLEFICSYESRLDTHDLSIADPFTSYLFRGVDALSEESC</sequence>
<dbReference type="EnsemblPlants" id="AVESA.00010b.r2.3DG0563590.1">
    <property type="protein sequence ID" value="AVESA.00010b.r2.3DG0563590.1.CDS"/>
    <property type="gene ID" value="AVESA.00010b.r2.3DG0563590"/>
</dbReference>
<reference evidence="1" key="2">
    <citation type="submission" date="2025-09" db="UniProtKB">
        <authorList>
            <consortium name="EnsemblPlants"/>
        </authorList>
    </citation>
    <scope>IDENTIFICATION</scope>
</reference>
<proteinExistence type="predicted"/>
<organism evidence="1 2">
    <name type="scientific">Avena sativa</name>
    <name type="common">Oat</name>
    <dbReference type="NCBI Taxonomy" id="4498"/>
    <lineage>
        <taxon>Eukaryota</taxon>
        <taxon>Viridiplantae</taxon>
        <taxon>Streptophyta</taxon>
        <taxon>Embryophyta</taxon>
        <taxon>Tracheophyta</taxon>
        <taxon>Spermatophyta</taxon>
        <taxon>Magnoliopsida</taxon>
        <taxon>Liliopsida</taxon>
        <taxon>Poales</taxon>
        <taxon>Poaceae</taxon>
        <taxon>BOP clade</taxon>
        <taxon>Pooideae</taxon>
        <taxon>Poodae</taxon>
        <taxon>Poeae</taxon>
        <taxon>Poeae Chloroplast Group 1 (Aveneae type)</taxon>
        <taxon>Aveninae</taxon>
        <taxon>Avena</taxon>
    </lineage>
</organism>